<keyword evidence="4 6" id="KW-1133">Transmembrane helix</keyword>
<feature type="transmembrane region" description="Helical" evidence="6">
    <location>
        <begin position="86"/>
        <end position="104"/>
    </location>
</feature>
<name>A0A418NS37_9SPHN</name>
<gene>
    <name evidence="8" type="ORF">D2V07_10450</name>
</gene>
<feature type="transmembrane region" description="Helical" evidence="6">
    <location>
        <begin position="179"/>
        <end position="198"/>
    </location>
</feature>
<dbReference type="InterPro" id="IPR058533">
    <property type="entry name" value="Cation_efflux_TM"/>
</dbReference>
<proteinExistence type="predicted"/>
<evidence type="ECO:0000256" key="4">
    <source>
        <dbReference type="ARBA" id="ARBA00022989"/>
    </source>
</evidence>
<sequence>MSADCCSAKSTTLEQLARQREQRRVLVIVLAINAVMFVLEFGAGVIAGSAALMADASDMLGDAVVYAVSLYALARSDRWKAGAAMLKGVVILALGVGIAVNVVVRIQSGVPPSSTLMLVFGALALLANLVCLRLLTRFRNQDVNMASTWECSRNDVINNCGVLLAAGLVWWLASPWPDIVIGSVMALIFLRSALRVMAEAAPQLRAA</sequence>
<evidence type="ECO:0000313" key="8">
    <source>
        <dbReference type="EMBL" id="RIV85745.1"/>
    </source>
</evidence>
<dbReference type="AlphaFoldDB" id="A0A418NS37"/>
<dbReference type="InterPro" id="IPR050681">
    <property type="entry name" value="CDF/SLC30A"/>
</dbReference>
<dbReference type="GO" id="GO:0005385">
    <property type="term" value="F:zinc ion transmembrane transporter activity"/>
    <property type="evidence" value="ECO:0007669"/>
    <property type="project" value="TreeGrafter"/>
</dbReference>
<dbReference type="SUPFAM" id="SSF161111">
    <property type="entry name" value="Cation efflux protein transmembrane domain-like"/>
    <property type="match status" value="1"/>
</dbReference>
<feature type="transmembrane region" description="Helical" evidence="6">
    <location>
        <begin position="116"/>
        <end position="135"/>
    </location>
</feature>
<accession>A0A418NS37</accession>
<feature type="transmembrane region" description="Helical" evidence="6">
    <location>
        <begin position="25"/>
        <end position="50"/>
    </location>
</feature>
<keyword evidence="3" id="KW-0813">Transport</keyword>
<comment type="caution">
    <text evidence="8">The sequence shown here is derived from an EMBL/GenBank/DDBJ whole genome shotgun (WGS) entry which is preliminary data.</text>
</comment>
<evidence type="ECO:0000256" key="2">
    <source>
        <dbReference type="ARBA" id="ARBA00022692"/>
    </source>
</evidence>
<dbReference type="Proteomes" id="UP000286576">
    <property type="component" value="Unassembled WGS sequence"/>
</dbReference>
<keyword evidence="3" id="KW-0864">Zinc transport</keyword>
<keyword evidence="2 6" id="KW-0812">Transmembrane</keyword>
<dbReference type="OrthoDB" id="9799649at2"/>
<keyword evidence="9" id="KW-1185">Reference proteome</keyword>
<keyword evidence="5 6" id="KW-0472">Membrane</keyword>
<protein>
    <submittedName>
        <fullName evidence="8">Cation transporter</fullName>
    </submittedName>
</protein>
<dbReference type="Gene3D" id="1.20.1510.10">
    <property type="entry name" value="Cation efflux protein transmembrane domain"/>
    <property type="match status" value="1"/>
</dbReference>
<keyword evidence="3" id="KW-0862">Zinc</keyword>
<dbReference type="InterPro" id="IPR027469">
    <property type="entry name" value="Cation_efflux_TMD_sf"/>
</dbReference>
<keyword evidence="3" id="KW-0406">Ion transport</keyword>
<reference evidence="8 9" key="1">
    <citation type="submission" date="2018-08" db="EMBL/GenBank/DDBJ databases">
        <title>Erythrobacter zhengii sp.nov., a bacterium isolated from deep-sea sediment.</title>
        <authorList>
            <person name="Fang C."/>
            <person name="Wu Y.-H."/>
            <person name="Sun C."/>
            <person name="Wang H."/>
            <person name="Cheng H."/>
            <person name="Meng F.-X."/>
            <person name="Wang C.-S."/>
            <person name="Xu X.-W."/>
        </authorList>
    </citation>
    <scope>NUCLEOTIDE SEQUENCE [LARGE SCALE GENOMIC DNA]</scope>
    <source>
        <strain evidence="8 9">V18</strain>
    </source>
</reference>
<comment type="subcellular location">
    <subcellularLocation>
        <location evidence="1">Membrane</location>
        <topology evidence="1">Multi-pass membrane protein</topology>
    </subcellularLocation>
</comment>
<dbReference type="GO" id="GO:0005886">
    <property type="term" value="C:plasma membrane"/>
    <property type="evidence" value="ECO:0007669"/>
    <property type="project" value="TreeGrafter"/>
</dbReference>
<feature type="transmembrane region" description="Helical" evidence="6">
    <location>
        <begin position="56"/>
        <end position="74"/>
    </location>
</feature>
<dbReference type="EMBL" id="QXFL01000004">
    <property type="protein sequence ID" value="RIV85745.1"/>
    <property type="molecule type" value="Genomic_DNA"/>
</dbReference>
<dbReference type="PANTHER" id="PTHR11562:SF17">
    <property type="entry name" value="RE54080P-RELATED"/>
    <property type="match status" value="1"/>
</dbReference>
<organism evidence="8 9">
    <name type="scientific">Aurantiacibacter zhengii</name>
    <dbReference type="NCBI Taxonomy" id="2307003"/>
    <lineage>
        <taxon>Bacteria</taxon>
        <taxon>Pseudomonadati</taxon>
        <taxon>Pseudomonadota</taxon>
        <taxon>Alphaproteobacteria</taxon>
        <taxon>Sphingomonadales</taxon>
        <taxon>Erythrobacteraceae</taxon>
        <taxon>Aurantiacibacter</taxon>
    </lineage>
</organism>
<evidence type="ECO:0000256" key="3">
    <source>
        <dbReference type="ARBA" id="ARBA00022906"/>
    </source>
</evidence>
<dbReference type="RefSeq" id="WP_119586937.1">
    <property type="nucleotide sequence ID" value="NZ_CAWODQ010000024.1"/>
</dbReference>
<evidence type="ECO:0000256" key="1">
    <source>
        <dbReference type="ARBA" id="ARBA00004141"/>
    </source>
</evidence>
<dbReference type="PANTHER" id="PTHR11562">
    <property type="entry name" value="CATION EFFLUX PROTEIN/ ZINC TRANSPORTER"/>
    <property type="match status" value="1"/>
</dbReference>
<feature type="transmembrane region" description="Helical" evidence="6">
    <location>
        <begin position="156"/>
        <end position="173"/>
    </location>
</feature>
<evidence type="ECO:0000256" key="5">
    <source>
        <dbReference type="ARBA" id="ARBA00023136"/>
    </source>
</evidence>
<evidence type="ECO:0000259" key="7">
    <source>
        <dbReference type="Pfam" id="PF01545"/>
    </source>
</evidence>
<evidence type="ECO:0000313" key="9">
    <source>
        <dbReference type="Proteomes" id="UP000286576"/>
    </source>
</evidence>
<dbReference type="Pfam" id="PF01545">
    <property type="entry name" value="Cation_efflux"/>
    <property type="match status" value="1"/>
</dbReference>
<feature type="domain" description="Cation efflux protein transmembrane" evidence="7">
    <location>
        <begin position="26"/>
        <end position="204"/>
    </location>
</feature>
<evidence type="ECO:0000256" key="6">
    <source>
        <dbReference type="SAM" id="Phobius"/>
    </source>
</evidence>